<dbReference type="EMBL" id="CVTD020000017">
    <property type="protein sequence ID" value="CRZ34915.1"/>
    <property type="molecule type" value="Genomic_DNA"/>
</dbReference>
<dbReference type="Proteomes" id="UP000236497">
    <property type="component" value="Unassembled WGS sequence"/>
</dbReference>
<feature type="compositionally biased region" description="Acidic residues" evidence="1">
    <location>
        <begin position="151"/>
        <end position="171"/>
    </location>
</feature>
<feature type="compositionally biased region" description="Basic and acidic residues" evidence="1">
    <location>
        <begin position="115"/>
        <end position="131"/>
    </location>
</feature>
<reference evidence="2 3" key="1">
    <citation type="submission" date="2015-06" db="EMBL/GenBank/DDBJ databases">
        <authorList>
            <person name="Wibberg Daniel"/>
        </authorList>
    </citation>
    <scope>NUCLEOTIDE SEQUENCE [LARGE SCALE GENOMIC DNA]</scope>
    <source>
        <strain evidence="2 3">T3/55T</strain>
    </source>
</reference>
<sequence length="171" mass="19471">MQNFVLNNGVVLKTIPPITFPNNMSKTRTICFQTDLPYDVLFEMFSEYSNVCRIECKFDSGNVADVLTDCVKLKVLSRKDDGSYTAEFSTDATEKLILELQEEVKRLKSQVENLIAEKESDTSEETERPDVQEPGTGDEETLDPEAKPEEPEIPDEETETEETDDEEDFEP</sequence>
<evidence type="ECO:0000313" key="2">
    <source>
        <dbReference type="EMBL" id="CRZ34915.1"/>
    </source>
</evidence>
<accession>A0A0H5SIJ2</accession>
<protein>
    <submittedName>
        <fullName evidence="2">Uncharacterized protein</fullName>
    </submittedName>
</protein>
<dbReference type="RefSeq" id="WP_103203020.1">
    <property type="nucleotide sequence ID" value="NZ_CVTD020000017.1"/>
</dbReference>
<feature type="region of interest" description="Disordered" evidence="1">
    <location>
        <begin position="115"/>
        <end position="171"/>
    </location>
</feature>
<proteinExistence type="predicted"/>
<gene>
    <name evidence="2" type="ORF">HHT355_1715</name>
</gene>
<name>A0A0H5SIJ2_HERHM</name>
<evidence type="ECO:0000313" key="3">
    <source>
        <dbReference type="Proteomes" id="UP000236497"/>
    </source>
</evidence>
<evidence type="ECO:0000256" key="1">
    <source>
        <dbReference type="SAM" id="MobiDB-lite"/>
    </source>
</evidence>
<organism evidence="2 3">
    <name type="scientific">Herbinix hemicellulosilytica</name>
    <dbReference type="NCBI Taxonomy" id="1564487"/>
    <lineage>
        <taxon>Bacteria</taxon>
        <taxon>Bacillati</taxon>
        <taxon>Bacillota</taxon>
        <taxon>Clostridia</taxon>
        <taxon>Lachnospirales</taxon>
        <taxon>Lachnospiraceae</taxon>
        <taxon>Herbinix</taxon>
    </lineage>
</organism>
<dbReference type="AlphaFoldDB" id="A0A0H5SIJ2"/>
<keyword evidence="3" id="KW-1185">Reference proteome</keyword>